<feature type="compositionally biased region" description="Polar residues" evidence="2">
    <location>
        <begin position="621"/>
        <end position="634"/>
    </location>
</feature>
<evidence type="ECO:0000256" key="2">
    <source>
        <dbReference type="SAM" id="MobiDB-lite"/>
    </source>
</evidence>
<organism evidence="5 6">
    <name type="scientific">Tegillarca granosa</name>
    <name type="common">Malaysian cockle</name>
    <name type="synonym">Anadara granosa</name>
    <dbReference type="NCBI Taxonomy" id="220873"/>
    <lineage>
        <taxon>Eukaryota</taxon>
        <taxon>Metazoa</taxon>
        <taxon>Spiralia</taxon>
        <taxon>Lophotrochozoa</taxon>
        <taxon>Mollusca</taxon>
        <taxon>Bivalvia</taxon>
        <taxon>Autobranchia</taxon>
        <taxon>Pteriomorphia</taxon>
        <taxon>Arcoida</taxon>
        <taxon>Arcoidea</taxon>
        <taxon>Arcidae</taxon>
        <taxon>Tegillarca</taxon>
    </lineage>
</organism>
<feature type="region of interest" description="Disordered" evidence="2">
    <location>
        <begin position="607"/>
        <end position="634"/>
    </location>
</feature>
<dbReference type="EMBL" id="JARBDR010000903">
    <property type="protein sequence ID" value="KAJ8304328.1"/>
    <property type="molecule type" value="Genomic_DNA"/>
</dbReference>
<dbReference type="Proteomes" id="UP001217089">
    <property type="component" value="Unassembled WGS sequence"/>
</dbReference>
<dbReference type="SUPFAM" id="SSF57667">
    <property type="entry name" value="beta-beta-alpha zinc fingers"/>
    <property type="match status" value="1"/>
</dbReference>
<name>A0ABQ9EGA6_TEGGR</name>
<feature type="compositionally biased region" description="Polar residues" evidence="2">
    <location>
        <begin position="28"/>
        <end position="42"/>
    </location>
</feature>
<feature type="domain" description="S phase cyclin A-associated protein in the endoplasmic reticulum N-terminal" evidence="4">
    <location>
        <begin position="144"/>
        <end position="234"/>
    </location>
</feature>
<dbReference type="PANTHER" id="PTHR31434">
    <property type="entry name" value="S PHASE CYCLIN A-ASSOCIATED PROTEIN IN THE ENDOPLASMIC RETICULUM"/>
    <property type="match status" value="1"/>
</dbReference>
<feature type="compositionally biased region" description="Polar residues" evidence="2">
    <location>
        <begin position="231"/>
        <end position="247"/>
    </location>
</feature>
<feature type="compositionally biased region" description="Basic residues" evidence="2">
    <location>
        <begin position="337"/>
        <end position="349"/>
    </location>
</feature>
<sequence length="1669" mass="189738">MSEARRKRGPRMRPDNGDNYHRTASAPLRNSRNNNSQTNHTYKMNHGADRVRKIVQEEGRTARNLVLYNVPVDRRSDTCSPDNAEGHQHHGIRHSRKPPLKDSNLQRYSHTSGKQKTSSVSDDTAMSQKIQQDLIKSPKSDNGSRKPDLRARYWKFLFDNLQRAVDAIYETCEQDESVVECKEVIMMLEQSTRDFQSLIERLKMLRAFESAAKEGDRPPSIAWEVRKMSPGKTTGHGTAPGGSSPSPAQRVLNFTPEKNSEGRTVSQGNSWADKVKGVPPAPVMSPDTSVTPQKMSSPTPVLPTPPPKENGLCTSEADTDGSTTIEDDNEGWETVHHSRGAKPKSRHSPSQRSLENLTGVGKNSGKSLKRTFSDPHAAGFRRSQRNTKSLPSQKSSPPNNYPYSGGMRQRTDSKDSEKENKPGVNSEIQGSAYPAVTRSTSLPVAASPTVVKSRSSISNAWGPTQNVNNGSTTSTQQQKTQKNLYSSSVISHRGISSPKPNDQENVLKIETVKDGNDKSIVISQEYSENNIQKRECDIQEESGVDSCDIDIVEDGIEEKELNNALVSAMDEEDDLTNQLEQEQEQALESAIQEEETWLKELAREENTQIEVETETETESELGNTMSSLESSQPGTLDWDAMLAQYDAECENNEGKKTWSEMIEEAETRTPGHGVHMHEKLSSPSRKRSPTESKKRHEEKQAKAQELREKLMQMKSERLRELSKKVEEVRSWKEELLRQRKETIESKMMRAEEKRQLQLKLKAQKAHEEEAKANEIAFINTLETQMKRHDIMSKHQESEARLQDIQEERLRKHEEKLAKEAAVEERRKALEAERKARLKEMEEKRKLRNARFEQQQIEKEKERAETLRIREKERDERLAALNAQQQAHIQELQKKIQQKQDESTQRHQEVLQQIREKAFEMSVLRHSTEDHNEAPNITPYDQKKLCTICNVLIPSEVHLLSHLRGKKHQQALHDNNSGKVMAKQDIETFNLKHIVDAPVNSTHPKIVSEKERHKSMKKRCKKLRQRMTTRGMEYENSLSGKQQTTDSEHKAKLQKLVRDINKYLQSQDTGPWTQNKVSALDRSLGEISRILDKKSAADQTSLRILGGLTTLSRILQVIDTTSLASPQVIPAKSLVLTCNVFKQACKGCYDNCHYLMFSNKIGIIIELLIYRLLILLPDEQSRPGSASSCSQQSSSVISSSGKLPYDTIAVSLLQLLATILSCLAKYNPAINCSEASVERMTGTGDAFTSRGNDVIRGILYCKSEDLYSRSEEFCTVDQEFCTVIQKICTVDQRNSVLSEEFFTIDQGIHYCQNQRNSEELIHIYQKLKFYYKQFCFWLQIFFMLAESFAELFIYSFMLSKVVSPTQYSDIIFVENDKVYMISIGIVDKLTQYFRSVQGPIDEDKDAADFLQHGLGLLVSMTKFMSKRNSSIFDKKKSEDPTQLISTFEVTELVGIVSLLYGMLLHSGAPSRGDSTPQEFPQHTLAVALTGLKMLNNMATLNLDMLQKTLGEEGMSLEFRHISSYLMWYCTHHSSEELLHEVILCVGYFTLLNPDNQVVIQSGQPPTILQQMCSLPFQYFSNPRLTNVLFPTLIACCYNNSSNREILEQELSCMLLANFIEEKQLENQQAKLLPSSKKDKEKIKDSDTRMSLATRFPPEKWTCAQEYFKIS</sequence>
<reference evidence="5 6" key="1">
    <citation type="submission" date="2022-12" db="EMBL/GenBank/DDBJ databases">
        <title>Chromosome-level genome of Tegillarca granosa.</title>
        <authorList>
            <person name="Kim J."/>
        </authorList>
    </citation>
    <scope>NUCLEOTIDE SEQUENCE [LARGE SCALE GENOMIC DNA]</scope>
    <source>
        <strain evidence="5">Teg-2019</strain>
        <tissue evidence="5">Adductor muscle</tissue>
    </source>
</reference>
<keyword evidence="6" id="KW-1185">Reference proteome</keyword>
<evidence type="ECO:0000313" key="5">
    <source>
        <dbReference type="EMBL" id="KAJ8304328.1"/>
    </source>
</evidence>
<feature type="region of interest" description="Disordered" evidence="2">
    <location>
        <begin position="1"/>
        <end position="49"/>
    </location>
</feature>
<feature type="compositionally biased region" description="Low complexity" evidence="2">
    <location>
        <begin position="464"/>
        <end position="497"/>
    </location>
</feature>
<dbReference type="Pfam" id="PF12874">
    <property type="entry name" value="zf-met"/>
    <property type="match status" value="1"/>
</dbReference>
<feature type="domain" description="C2H2-type" evidence="3">
    <location>
        <begin position="945"/>
        <end position="967"/>
    </location>
</feature>
<accession>A0ABQ9EGA6</accession>
<comment type="caution">
    <text evidence="5">The sequence shown here is derived from an EMBL/GenBank/DDBJ whole genome shotgun (WGS) entry which is preliminary data.</text>
</comment>
<feature type="compositionally biased region" description="Basic and acidic residues" evidence="2">
    <location>
        <begin position="688"/>
        <end position="703"/>
    </location>
</feature>
<dbReference type="Gene3D" id="3.30.160.60">
    <property type="entry name" value="Classic Zinc Finger"/>
    <property type="match status" value="1"/>
</dbReference>
<protein>
    <recommendedName>
        <fullName evidence="7">S phase cyclin A-associated protein in the endoplasmic reticulum</fullName>
    </recommendedName>
</protein>
<feature type="compositionally biased region" description="Polar residues" evidence="2">
    <location>
        <begin position="103"/>
        <end position="127"/>
    </location>
</feature>
<feature type="coiled-coil region" evidence="1">
    <location>
        <begin position="558"/>
        <end position="607"/>
    </location>
</feature>
<dbReference type="InterPro" id="IPR013087">
    <property type="entry name" value="Znf_C2H2_type"/>
</dbReference>
<feature type="compositionally biased region" description="Basic and acidic residues" evidence="2">
    <location>
        <begin position="12"/>
        <end position="21"/>
    </location>
</feature>
<evidence type="ECO:0000313" key="6">
    <source>
        <dbReference type="Proteomes" id="UP001217089"/>
    </source>
</evidence>
<evidence type="ECO:0000256" key="1">
    <source>
        <dbReference type="SAM" id="Coils"/>
    </source>
</evidence>
<dbReference type="Pfam" id="PF16501">
    <property type="entry name" value="SCAPER_N"/>
    <property type="match status" value="1"/>
</dbReference>
<gene>
    <name evidence="5" type="ORF">KUTeg_017911</name>
</gene>
<feature type="compositionally biased region" description="Polar residues" evidence="2">
    <location>
        <begin position="286"/>
        <end position="297"/>
    </location>
</feature>
<feature type="compositionally biased region" description="Basic residues" evidence="2">
    <location>
        <begin position="1"/>
        <end position="11"/>
    </location>
</feature>
<proteinExistence type="predicted"/>
<dbReference type="PANTHER" id="PTHR31434:SF2">
    <property type="entry name" value="S PHASE CYCLIN A-ASSOCIATED PROTEIN IN THE ENDOPLASMIC RETICULUM"/>
    <property type="match status" value="1"/>
</dbReference>
<dbReference type="InterPro" id="IPR036236">
    <property type="entry name" value="Znf_C2H2_sf"/>
</dbReference>
<feature type="region of interest" description="Disordered" evidence="2">
    <location>
        <begin position="229"/>
        <end position="504"/>
    </location>
</feature>
<feature type="region of interest" description="Disordered" evidence="2">
    <location>
        <begin position="666"/>
        <end position="703"/>
    </location>
</feature>
<feature type="compositionally biased region" description="Polar residues" evidence="2">
    <location>
        <begin position="386"/>
        <end position="402"/>
    </location>
</feature>
<evidence type="ECO:0000259" key="4">
    <source>
        <dbReference type="Pfam" id="PF16501"/>
    </source>
</evidence>
<evidence type="ECO:0000259" key="3">
    <source>
        <dbReference type="Pfam" id="PF12874"/>
    </source>
</evidence>
<feature type="compositionally biased region" description="Polar residues" evidence="2">
    <location>
        <begin position="450"/>
        <end position="463"/>
    </location>
</feature>
<feature type="compositionally biased region" description="Basic and acidic residues" evidence="2">
    <location>
        <begin position="666"/>
        <end position="680"/>
    </location>
</feature>
<dbReference type="InterPro" id="IPR032446">
    <property type="entry name" value="SCAPER_N"/>
</dbReference>
<evidence type="ECO:0008006" key="7">
    <source>
        <dbReference type="Google" id="ProtNLM"/>
    </source>
</evidence>
<feature type="region of interest" description="Disordered" evidence="2">
    <location>
        <begin position="73"/>
        <end position="127"/>
    </location>
</feature>
<feature type="compositionally biased region" description="Basic and acidic residues" evidence="2">
    <location>
        <begin position="409"/>
        <end position="421"/>
    </location>
</feature>
<keyword evidence="1" id="KW-0175">Coiled coil</keyword>
<feature type="compositionally biased region" description="Basic residues" evidence="2">
    <location>
        <begin position="89"/>
        <end position="98"/>
    </location>
</feature>